<dbReference type="OrthoDB" id="409122at2759"/>
<feature type="domain" description="Peptidase S53" evidence="17">
    <location>
        <begin position="214"/>
        <end position="580"/>
    </location>
</feature>
<evidence type="ECO:0000256" key="8">
    <source>
        <dbReference type="ARBA" id="ARBA00022729"/>
    </source>
</evidence>
<keyword evidence="9 15" id="KW-0378">Hydrolase</keyword>
<evidence type="ECO:0000256" key="13">
    <source>
        <dbReference type="ARBA" id="ARBA00023145"/>
    </source>
</evidence>
<keyword evidence="19" id="KW-1185">Reference proteome</keyword>
<evidence type="ECO:0000256" key="12">
    <source>
        <dbReference type="ARBA" id="ARBA00023026"/>
    </source>
</evidence>
<dbReference type="EC" id="3.4.14.10" evidence="4"/>
<gene>
    <name evidence="18" type="ORF">FIBSPDRAFT_917056</name>
</gene>
<name>A0A166TCN3_9AGAM</name>
<dbReference type="GO" id="GO:0008240">
    <property type="term" value="F:tripeptidyl-peptidase activity"/>
    <property type="evidence" value="ECO:0007669"/>
    <property type="project" value="UniProtKB-EC"/>
</dbReference>
<keyword evidence="8 16" id="KW-0732">Signal</keyword>
<evidence type="ECO:0000313" key="18">
    <source>
        <dbReference type="EMBL" id="KZP30472.1"/>
    </source>
</evidence>
<feature type="active site" description="Charge relay system" evidence="15">
    <location>
        <position position="500"/>
    </location>
</feature>
<keyword evidence="11 15" id="KW-0106">Calcium</keyword>
<keyword evidence="6 15" id="KW-0645">Protease</keyword>
<evidence type="ECO:0000259" key="17">
    <source>
        <dbReference type="PROSITE" id="PS51695"/>
    </source>
</evidence>
<feature type="signal peptide" evidence="16">
    <location>
        <begin position="1"/>
        <end position="17"/>
    </location>
</feature>
<comment type="cofactor">
    <cofactor evidence="15">
        <name>Ca(2+)</name>
        <dbReference type="ChEBI" id="CHEBI:29108"/>
    </cofactor>
    <text evidence="15">Binds 1 Ca(2+) ion per subunit.</text>
</comment>
<dbReference type="PANTHER" id="PTHR14218">
    <property type="entry name" value="PROTEASE S8 TRIPEPTIDYL PEPTIDASE I CLN2"/>
    <property type="match status" value="1"/>
</dbReference>
<comment type="subcellular location">
    <subcellularLocation>
        <location evidence="3">Secreted</location>
        <location evidence="3">Extracellular space</location>
    </subcellularLocation>
</comment>
<protein>
    <recommendedName>
        <fullName evidence="4">tripeptidyl-peptidase II</fullName>
        <ecNumber evidence="4">3.4.14.10</ecNumber>
    </recommendedName>
</protein>
<evidence type="ECO:0000256" key="15">
    <source>
        <dbReference type="PROSITE-ProRule" id="PRU01032"/>
    </source>
</evidence>
<evidence type="ECO:0000256" key="2">
    <source>
        <dbReference type="ARBA" id="ARBA00002451"/>
    </source>
</evidence>
<evidence type="ECO:0000256" key="9">
    <source>
        <dbReference type="ARBA" id="ARBA00022801"/>
    </source>
</evidence>
<evidence type="ECO:0000256" key="7">
    <source>
        <dbReference type="ARBA" id="ARBA00022723"/>
    </source>
</evidence>
<dbReference type="InterPro" id="IPR036852">
    <property type="entry name" value="Peptidase_S8/S53_dom_sf"/>
</dbReference>
<keyword evidence="10 15" id="KW-0720">Serine protease</keyword>
<dbReference type="GO" id="GO:0005576">
    <property type="term" value="C:extracellular region"/>
    <property type="evidence" value="ECO:0007669"/>
    <property type="project" value="UniProtKB-SubCell"/>
</dbReference>
<evidence type="ECO:0000256" key="11">
    <source>
        <dbReference type="ARBA" id="ARBA00022837"/>
    </source>
</evidence>
<dbReference type="EMBL" id="KV417493">
    <property type="protein sequence ID" value="KZP30472.1"/>
    <property type="molecule type" value="Genomic_DNA"/>
</dbReference>
<feature type="active site" description="Charge relay system" evidence="15">
    <location>
        <position position="288"/>
    </location>
</feature>
<feature type="binding site" evidence="15">
    <location>
        <position position="563"/>
    </location>
    <ligand>
        <name>Ca(2+)</name>
        <dbReference type="ChEBI" id="CHEBI:29108"/>
    </ligand>
</feature>
<dbReference type="Gene3D" id="3.40.50.200">
    <property type="entry name" value="Peptidase S8/S53 domain"/>
    <property type="match status" value="1"/>
</dbReference>
<dbReference type="PROSITE" id="PS00138">
    <property type="entry name" value="SUBTILASE_SER"/>
    <property type="match status" value="1"/>
</dbReference>
<comment type="catalytic activity">
    <reaction evidence="1">
        <text>Release of an N-terminal tripeptide from a polypeptide.</text>
        <dbReference type="EC" id="3.4.14.10"/>
    </reaction>
</comment>
<evidence type="ECO:0000256" key="10">
    <source>
        <dbReference type="ARBA" id="ARBA00022825"/>
    </source>
</evidence>
<comment type="function">
    <text evidence="2">Secreted tripeptidyl-peptidase which degrades proteins at acidic pHs and is involved in virulence.</text>
</comment>
<dbReference type="GO" id="GO:0004252">
    <property type="term" value="F:serine-type endopeptidase activity"/>
    <property type="evidence" value="ECO:0007669"/>
    <property type="project" value="UniProtKB-UniRule"/>
</dbReference>
<dbReference type="Pfam" id="PF00082">
    <property type="entry name" value="Peptidase_S8"/>
    <property type="match status" value="1"/>
</dbReference>
<dbReference type="FunFam" id="3.40.50.200:FF:000015">
    <property type="entry name" value="Tripeptidyl peptidase A"/>
    <property type="match status" value="1"/>
</dbReference>
<dbReference type="SMART" id="SM00944">
    <property type="entry name" value="Pro-kuma_activ"/>
    <property type="match status" value="1"/>
</dbReference>
<dbReference type="GO" id="GO:0006508">
    <property type="term" value="P:proteolysis"/>
    <property type="evidence" value="ECO:0007669"/>
    <property type="project" value="UniProtKB-KW"/>
</dbReference>
<evidence type="ECO:0000313" key="19">
    <source>
        <dbReference type="Proteomes" id="UP000076532"/>
    </source>
</evidence>
<keyword evidence="13" id="KW-0865">Zymogen</keyword>
<feature type="chain" id="PRO_5007879978" description="tripeptidyl-peptidase II" evidence="16">
    <location>
        <begin position="18"/>
        <end position="580"/>
    </location>
</feature>
<dbReference type="SUPFAM" id="SSF54897">
    <property type="entry name" value="Protease propeptides/inhibitors"/>
    <property type="match status" value="1"/>
</dbReference>
<accession>A0A166TCN3</accession>
<dbReference type="InterPro" id="IPR023828">
    <property type="entry name" value="Peptidase_S8_Ser-AS"/>
</dbReference>
<organism evidence="18 19">
    <name type="scientific">Athelia psychrophila</name>
    <dbReference type="NCBI Taxonomy" id="1759441"/>
    <lineage>
        <taxon>Eukaryota</taxon>
        <taxon>Fungi</taxon>
        <taxon>Dikarya</taxon>
        <taxon>Basidiomycota</taxon>
        <taxon>Agaricomycotina</taxon>
        <taxon>Agaricomycetes</taxon>
        <taxon>Agaricomycetidae</taxon>
        <taxon>Atheliales</taxon>
        <taxon>Atheliaceae</taxon>
        <taxon>Athelia</taxon>
    </lineage>
</organism>
<dbReference type="SUPFAM" id="SSF52743">
    <property type="entry name" value="Subtilisin-like"/>
    <property type="match status" value="1"/>
</dbReference>
<dbReference type="CDD" id="cd11377">
    <property type="entry name" value="Pro-peptidase_S53"/>
    <property type="match status" value="1"/>
</dbReference>
<sequence length="580" mass="62500">MLWSTVLVAALVQVCLSKELSKRWDDLSVKHSWAAVPSGWELQGPAPEEHRINLRVGLKQDKLEELIASLYEVSEPEHPKYGKHLSVEEVNALVAPHPSTLDLVDSWLTHHGVDTASADRTFSKDWVSMSVSVAQAEAMLGAKYGVYRHITTEEYVVRTTSYSIPTELHSHIDVIAPTTYFPNTRSMRANSFRMKGLKSVEGSIDAAQYTCKQAIQPSCLQTLYNSTGYTPKSAGKNKIAVAGYLEQYANHEDLQTFYKKYYKKAVGHSYSTVEINGGKNDQSLPGDEANLDVQYVSSIAFPTPFTYYSTGGSPPFKPDAATPTNTNEPYLDFLSFLSNQTTVAQTLTTSYGDDEQSIPHDYATRVCNGFAALGARGVSILFSSGDFGVGAGTCKTNNGKNDKTQFQPVFPASCPYVTAVGATTGLSPEVAANFSGGGFSNYFPAPSYQKTATASFVKSLGTKYSGLYNKTSRGYPDISAQGEDFLVIIGNQTDFIGGTSAAAPTVAGIVALLNDHLITEGKAPLGFLNPWLYKTGVKGLNDITSGANPGCKTKGFSARAGWDPVTGLGTPNFGKLQALL</sequence>
<dbReference type="PANTHER" id="PTHR14218:SF15">
    <property type="entry name" value="TRIPEPTIDYL-PEPTIDASE 1"/>
    <property type="match status" value="1"/>
</dbReference>
<reference evidence="18 19" key="1">
    <citation type="journal article" date="2016" name="Mol. Biol. Evol.">
        <title>Comparative Genomics of Early-Diverging Mushroom-Forming Fungi Provides Insights into the Origins of Lignocellulose Decay Capabilities.</title>
        <authorList>
            <person name="Nagy L.G."/>
            <person name="Riley R."/>
            <person name="Tritt A."/>
            <person name="Adam C."/>
            <person name="Daum C."/>
            <person name="Floudas D."/>
            <person name="Sun H."/>
            <person name="Yadav J.S."/>
            <person name="Pangilinan J."/>
            <person name="Larsson K.H."/>
            <person name="Matsuura K."/>
            <person name="Barry K."/>
            <person name="Labutti K."/>
            <person name="Kuo R."/>
            <person name="Ohm R.A."/>
            <person name="Bhattacharya S.S."/>
            <person name="Shirouzu T."/>
            <person name="Yoshinaga Y."/>
            <person name="Martin F.M."/>
            <person name="Grigoriev I.V."/>
            <person name="Hibbett D.S."/>
        </authorList>
    </citation>
    <scope>NUCLEOTIDE SEQUENCE [LARGE SCALE GENOMIC DNA]</scope>
    <source>
        <strain evidence="18 19">CBS 109695</strain>
    </source>
</reference>
<dbReference type="Pfam" id="PF09286">
    <property type="entry name" value="Pro-kuma_activ"/>
    <property type="match status" value="1"/>
</dbReference>
<keyword evidence="12" id="KW-0843">Virulence</keyword>
<dbReference type="AlphaFoldDB" id="A0A166TCN3"/>
<dbReference type="CDD" id="cd04056">
    <property type="entry name" value="Peptidases_S53"/>
    <property type="match status" value="1"/>
</dbReference>
<evidence type="ECO:0000256" key="5">
    <source>
        <dbReference type="ARBA" id="ARBA00022525"/>
    </source>
</evidence>
<dbReference type="InterPro" id="IPR030400">
    <property type="entry name" value="Sedolisin_dom"/>
</dbReference>
<evidence type="ECO:0000256" key="6">
    <source>
        <dbReference type="ARBA" id="ARBA00022670"/>
    </source>
</evidence>
<dbReference type="GO" id="GO:0046872">
    <property type="term" value="F:metal ion binding"/>
    <property type="evidence" value="ECO:0007669"/>
    <property type="project" value="UniProtKB-UniRule"/>
</dbReference>
<feature type="binding site" evidence="15">
    <location>
        <position position="543"/>
    </location>
    <ligand>
        <name>Ca(2+)</name>
        <dbReference type="ChEBI" id="CHEBI:29108"/>
    </ligand>
</feature>
<keyword evidence="7 15" id="KW-0479">Metal-binding</keyword>
<evidence type="ECO:0000256" key="16">
    <source>
        <dbReference type="SAM" id="SignalP"/>
    </source>
</evidence>
<dbReference type="Proteomes" id="UP000076532">
    <property type="component" value="Unassembled WGS sequence"/>
</dbReference>
<feature type="binding site" evidence="15">
    <location>
        <position position="561"/>
    </location>
    <ligand>
        <name>Ca(2+)</name>
        <dbReference type="ChEBI" id="CHEBI:29108"/>
    </ligand>
</feature>
<dbReference type="InterPro" id="IPR015366">
    <property type="entry name" value="S53_propep"/>
</dbReference>
<dbReference type="InterPro" id="IPR000209">
    <property type="entry name" value="Peptidase_S8/S53_dom"/>
</dbReference>
<evidence type="ECO:0000256" key="4">
    <source>
        <dbReference type="ARBA" id="ARBA00012462"/>
    </source>
</evidence>
<evidence type="ECO:0000256" key="14">
    <source>
        <dbReference type="ARBA" id="ARBA00023180"/>
    </source>
</evidence>
<dbReference type="STRING" id="436010.A0A166TCN3"/>
<evidence type="ECO:0000256" key="1">
    <source>
        <dbReference type="ARBA" id="ARBA00001910"/>
    </source>
</evidence>
<dbReference type="InterPro" id="IPR050819">
    <property type="entry name" value="Tripeptidyl-peptidase_I"/>
</dbReference>
<evidence type="ECO:0000256" key="3">
    <source>
        <dbReference type="ARBA" id="ARBA00004239"/>
    </source>
</evidence>
<feature type="active site" description="Charge relay system" evidence="15">
    <location>
        <position position="292"/>
    </location>
</feature>
<dbReference type="PROSITE" id="PS51695">
    <property type="entry name" value="SEDOLISIN"/>
    <property type="match status" value="1"/>
</dbReference>
<keyword evidence="5" id="KW-0964">Secreted</keyword>
<keyword evidence="14" id="KW-0325">Glycoprotein</keyword>
<feature type="binding site" evidence="15">
    <location>
        <position position="542"/>
    </location>
    <ligand>
        <name>Ca(2+)</name>
        <dbReference type="ChEBI" id="CHEBI:29108"/>
    </ligand>
</feature>
<proteinExistence type="predicted"/>